<dbReference type="EMBL" id="UINC01165174">
    <property type="protein sequence ID" value="SVD66421.1"/>
    <property type="molecule type" value="Genomic_DNA"/>
</dbReference>
<reference evidence="1" key="1">
    <citation type="submission" date="2018-05" db="EMBL/GenBank/DDBJ databases">
        <authorList>
            <person name="Lanie J.A."/>
            <person name="Ng W.-L."/>
            <person name="Kazmierczak K.M."/>
            <person name="Andrzejewski T.M."/>
            <person name="Davidsen T.M."/>
            <person name="Wayne K.J."/>
            <person name="Tettelin H."/>
            <person name="Glass J.I."/>
            <person name="Rusch D."/>
            <person name="Podicherti R."/>
            <person name="Tsui H.-C.T."/>
            <person name="Winkler M.E."/>
        </authorList>
    </citation>
    <scope>NUCLEOTIDE SEQUENCE</scope>
</reference>
<gene>
    <name evidence="1" type="ORF">METZ01_LOCUS419275</name>
</gene>
<feature type="non-terminal residue" evidence="1">
    <location>
        <position position="134"/>
    </location>
</feature>
<dbReference type="InterPro" id="IPR029068">
    <property type="entry name" value="Glyas_Bleomycin-R_OHBP_Dase"/>
</dbReference>
<dbReference type="Pfam" id="PF13669">
    <property type="entry name" value="Glyoxalase_4"/>
    <property type="match status" value="1"/>
</dbReference>
<dbReference type="Gene3D" id="3.10.180.10">
    <property type="entry name" value="2,3-Dihydroxybiphenyl 1,2-Dioxygenase, domain 1"/>
    <property type="match status" value="1"/>
</dbReference>
<sequence>MQLGPTNRTVFQNAWVVSDLESACMKWVNQMGIGPFFVSNYENAFTEVTYRNQPAELSMRVALAQAGPVQIELIEPLTQQCAYRDVVSAGQSGFHHMCVWSEDFEADQAYFEELGYVAANTGRSGITQFAYFDT</sequence>
<proteinExistence type="predicted"/>
<protein>
    <recommendedName>
        <fullName evidence="2">VOC domain-containing protein</fullName>
    </recommendedName>
</protein>
<evidence type="ECO:0008006" key="2">
    <source>
        <dbReference type="Google" id="ProtNLM"/>
    </source>
</evidence>
<dbReference type="AlphaFoldDB" id="A0A382X808"/>
<dbReference type="SUPFAM" id="SSF54593">
    <property type="entry name" value="Glyoxalase/Bleomycin resistance protein/Dihydroxybiphenyl dioxygenase"/>
    <property type="match status" value="1"/>
</dbReference>
<name>A0A382X808_9ZZZZ</name>
<evidence type="ECO:0000313" key="1">
    <source>
        <dbReference type="EMBL" id="SVD66421.1"/>
    </source>
</evidence>
<organism evidence="1">
    <name type="scientific">marine metagenome</name>
    <dbReference type="NCBI Taxonomy" id="408172"/>
    <lineage>
        <taxon>unclassified sequences</taxon>
        <taxon>metagenomes</taxon>
        <taxon>ecological metagenomes</taxon>
    </lineage>
</organism>
<accession>A0A382X808</accession>